<sequence>MNSSYWLIALAVFLVIEIITLGLTTIWFAGGALIAFILSLVADSFILEFLAFIIVSFVLLFFTRPIAQRYFNKQRIKTNYESLIGRHGKVIEKIDNFNNSGQVTLNGQEWTARALNNQDIIEPGKRIIIRDIAGVKLIVEEAEDL</sequence>
<evidence type="ECO:0000256" key="5">
    <source>
        <dbReference type="SAM" id="Phobius"/>
    </source>
</evidence>
<dbReference type="RefSeq" id="WP_161836712.1">
    <property type="nucleotide sequence ID" value="NZ_CP048000.1"/>
</dbReference>
<dbReference type="GO" id="GO:0005886">
    <property type="term" value="C:plasma membrane"/>
    <property type="evidence" value="ECO:0007669"/>
    <property type="project" value="TreeGrafter"/>
</dbReference>
<comment type="subcellular location">
    <subcellularLocation>
        <location evidence="1">Membrane</location>
        <topology evidence="1">Multi-pass membrane protein</topology>
    </subcellularLocation>
</comment>
<dbReference type="SUPFAM" id="SSF141322">
    <property type="entry name" value="NfeD domain-like"/>
    <property type="match status" value="1"/>
</dbReference>
<evidence type="ECO:0000313" key="8">
    <source>
        <dbReference type="Proteomes" id="UP000464314"/>
    </source>
</evidence>
<accession>A0A6P1TIX9</accession>
<keyword evidence="4 5" id="KW-0472">Membrane</keyword>
<name>A0A6P1TIX9_9FIRM</name>
<evidence type="ECO:0000256" key="1">
    <source>
        <dbReference type="ARBA" id="ARBA00004141"/>
    </source>
</evidence>
<evidence type="ECO:0000256" key="4">
    <source>
        <dbReference type="ARBA" id="ARBA00023136"/>
    </source>
</evidence>
<keyword evidence="8" id="KW-1185">Reference proteome</keyword>
<dbReference type="PANTHER" id="PTHR33507:SF3">
    <property type="entry name" value="INNER MEMBRANE PROTEIN YBBJ"/>
    <property type="match status" value="1"/>
</dbReference>
<feature type="transmembrane region" description="Helical" evidence="5">
    <location>
        <begin position="7"/>
        <end position="40"/>
    </location>
</feature>
<evidence type="ECO:0000259" key="6">
    <source>
        <dbReference type="Pfam" id="PF01957"/>
    </source>
</evidence>
<keyword evidence="2 5" id="KW-0812">Transmembrane</keyword>
<feature type="domain" description="NfeD-like C-terminal" evidence="6">
    <location>
        <begin position="81"/>
        <end position="140"/>
    </location>
</feature>
<dbReference type="Gene3D" id="2.40.50.140">
    <property type="entry name" value="Nucleic acid-binding proteins"/>
    <property type="match status" value="1"/>
</dbReference>
<organism evidence="7 8">
    <name type="scientific">Anaerocolumna sedimenticola</name>
    <dbReference type="NCBI Taxonomy" id="2696063"/>
    <lineage>
        <taxon>Bacteria</taxon>
        <taxon>Bacillati</taxon>
        <taxon>Bacillota</taxon>
        <taxon>Clostridia</taxon>
        <taxon>Lachnospirales</taxon>
        <taxon>Lachnospiraceae</taxon>
        <taxon>Anaerocolumna</taxon>
    </lineage>
</organism>
<dbReference type="KEGG" id="anr:Ana3638_02925"/>
<dbReference type="Pfam" id="PF01957">
    <property type="entry name" value="NfeD"/>
    <property type="match status" value="1"/>
</dbReference>
<dbReference type="InterPro" id="IPR002810">
    <property type="entry name" value="NfeD-like_C"/>
</dbReference>
<evidence type="ECO:0000256" key="3">
    <source>
        <dbReference type="ARBA" id="ARBA00022989"/>
    </source>
</evidence>
<dbReference type="InterPro" id="IPR052165">
    <property type="entry name" value="Membrane_assoc_protease"/>
</dbReference>
<evidence type="ECO:0000256" key="2">
    <source>
        <dbReference type="ARBA" id="ARBA00022692"/>
    </source>
</evidence>
<protein>
    <submittedName>
        <fullName evidence="7">NfeD family protein</fullName>
    </submittedName>
</protein>
<reference evidence="7 8" key="1">
    <citation type="submission" date="2020-01" db="EMBL/GenBank/DDBJ databases">
        <title>Genome analysis of Anaerocolumna sp. CBA3638.</title>
        <authorList>
            <person name="Kim J."/>
            <person name="Roh S.W."/>
        </authorList>
    </citation>
    <scope>NUCLEOTIDE SEQUENCE [LARGE SCALE GENOMIC DNA]</scope>
    <source>
        <strain evidence="7 8">CBA3638</strain>
    </source>
</reference>
<dbReference type="InterPro" id="IPR012340">
    <property type="entry name" value="NA-bd_OB-fold"/>
</dbReference>
<dbReference type="AlphaFoldDB" id="A0A6P1TIX9"/>
<dbReference type="Proteomes" id="UP000464314">
    <property type="component" value="Chromosome"/>
</dbReference>
<gene>
    <name evidence="7" type="ORF">Ana3638_02925</name>
</gene>
<feature type="transmembrane region" description="Helical" evidence="5">
    <location>
        <begin position="46"/>
        <end position="67"/>
    </location>
</feature>
<evidence type="ECO:0000313" key="7">
    <source>
        <dbReference type="EMBL" id="QHQ59876.1"/>
    </source>
</evidence>
<proteinExistence type="predicted"/>
<keyword evidence="3 5" id="KW-1133">Transmembrane helix</keyword>
<dbReference type="PANTHER" id="PTHR33507">
    <property type="entry name" value="INNER MEMBRANE PROTEIN YBBJ"/>
    <property type="match status" value="1"/>
</dbReference>
<dbReference type="EMBL" id="CP048000">
    <property type="protein sequence ID" value="QHQ59876.1"/>
    <property type="molecule type" value="Genomic_DNA"/>
</dbReference>